<dbReference type="PANTHER" id="PTHR10579:SF43">
    <property type="entry name" value="ZINC FINGER (C3HC4-TYPE RING FINGER) FAMILY PROTEIN"/>
    <property type="match status" value="1"/>
</dbReference>
<dbReference type="PROSITE" id="PS52016">
    <property type="entry name" value="TONB_DEPENDENT_REC_3"/>
    <property type="match status" value="1"/>
</dbReference>
<dbReference type="InterPro" id="IPR039426">
    <property type="entry name" value="TonB-dep_rcpt-like"/>
</dbReference>
<dbReference type="EMBL" id="JBHULE010000008">
    <property type="protein sequence ID" value="MFD2562226.1"/>
    <property type="molecule type" value="Genomic_DNA"/>
</dbReference>
<dbReference type="Pfam" id="PF13715">
    <property type="entry name" value="CarbopepD_reg_2"/>
    <property type="match status" value="1"/>
</dbReference>
<dbReference type="Pfam" id="PF12034">
    <property type="entry name" value="YfbK_C"/>
    <property type="match status" value="1"/>
</dbReference>
<dbReference type="RefSeq" id="WP_378290639.1">
    <property type="nucleotide sequence ID" value="NZ_JBHULE010000008.1"/>
</dbReference>
<dbReference type="Gene3D" id="2.170.130.10">
    <property type="entry name" value="TonB-dependent receptor, plug domain"/>
    <property type="match status" value="1"/>
</dbReference>
<gene>
    <name evidence="5" type="ORF">ACFSR1_06055</name>
</gene>
<dbReference type="Proteomes" id="UP001597319">
    <property type="component" value="Unassembled WGS sequence"/>
</dbReference>
<evidence type="ECO:0000256" key="2">
    <source>
        <dbReference type="SAM" id="MobiDB-lite"/>
    </source>
</evidence>
<proteinExistence type="inferred from homology"/>
<evidence type="ECO:0000313" key="6">
    <source>
        <dbReference type="Proteomes" id="UP001597319"/>
    </source>
</evidence>
<feature type="domain" description="VWFA" evidence="4">
    <location>
        <begin position="361"/>
        <end position="539"/>
    </location>
</feature>
<comment type="subcellular location">
    <subcellularLocation>
        <location evidence="1">Cell outer membrane</location>
        <topology evidence="1">Multi-pass membrane protein</topology>
    </subcellularLocation>
</comment>
<dbReference type="InterPro" id="IPR021908">
    <property type="entry name" value="YfbK_C"/>
</dbReference>
<evidence type="ECO:0000259" key="4">
    <source>
        <dbReference type="PROSITE" id="PS50234"/>
    </source>
</evidence>
<dbReference type="PROSITE" id="PS50234">
    <property type="entry name" value="VWFA"/>
    <property type="match status" value="1"/>
</dbReference>
<evidence type="ECO:0000256" key="3">
    <source>
        <dbReference type="SAM" id="SignalP"/>
    </source>
</evidence>
<dbReference type="InterPro" id="IPR022156">
    <property type="entry name" value="Uncharacterised_YfbK_N"/>
</dbReference>
<dbReference type="InterPro" id="IPR036465">
    <property type="entry name" value="vWFA_dom_sf"/>
</dbReference>
<dbReference type="PANTHER" id="PTHR10579">
    <property type="entry name" value="CALCIUM-ACTIVATED CHLORIDE CHANNEL REGULATOR"/>
    <property type="match status" value="1"/>
</dbReference>
<keyword evidence="1" id="KW-0998">Cell outer membrane</keyword>
<dbReference type="SUPFAM" id="SSF56935">
    <property type="entry name" value="Porins"/>
    <property type="match status" value="1"/>
</dbReference>
<dbReference type="SMART" id="SM00327">
    <property type="entry name" value="VWA"/>
    <property type="match status" value="1"/>
</dbReference>
<dbReference type="SUPFAM" id="SSF49464">
    <property type="entry name" value="Carboxypeptidase regulatory domain-like"/>
    <property type="match status" value="1"/>
</dbReference>
<feature type="compositionally biased region" description="Basic residues" evidence="2">
    <location>
        <begin position="136"/>
        <end position="147"/>
    </location>
</feature>
<dbReference type="Pfam" id="PF00092">
    <property type="entry name" value="VWA"/>
    <property type="match status" value="1"/>
</dbReference>
<keyword evidence="6" id="KW-1185">Reference proteome</keyword>
<name>A0ABW5LDJ3_9FLAO</name>
<dbReference type="Gene3D" id="3.40.50.410">
    <property type="entry name" value="von Willebrand factor, type A domain"/>
    <property type="match status" value="1"/>
</dbReference>
<feature type="chain" id="PRO_5046126512" evidence="3">
    <location>
        <begin position="20"/>
        <end position="717"/>
    </location>
</feature>
<keyword evidence="1" id="KW-0812">Transmembrane</keyword>
<evidence type="ECO:0000313" key="5">
    <source>
        <dbReference type="EMBL" id="MFD2562226.1"/>
    </source>
</evidence>
<dbReference type="CDD" id="cd01465">
    <property type="entry name" value="vWA_subgroup"/>
    <property type="match status" value="1"/>
</dbReference>
<dbReference type="InterPro" id="IPR051266">
    <property type="entry name" value="CLCR"/>
</dbReference>
<dbReference type="InterPro" id="IPR002035">
    <property type="entry name" value="VWF_A"/>
</dbReference>
<feature type="signal peptide" evidence="3">
    <location>
        <begin position="1"/>
        <end position="19"/>
    </location>
</feature>
<keyword evidence="1" id="KW-0813">Transport</keyword>
<dbReference type="SUPFAM" id="SSF53300">
    <property type="entry name" value="vWA-like"/>
    <property type="match status" value="1"/>
</dbReference>
<comment type="similarity">
    <text evidence="1">Belongs to the TonB-dependent receptor family.</text>
</comment>
<dbReference type="InterPro" id="IPR008969">
    <property type="entry name" value="CarboxyPept-like_regulatory"/>
</dbReference>
<protein>
    <submittedName>
        <fullName evidence="5">von Willebrand factor type A domain-containing protein</fullName>
    </submittedName>
</protein>
<comment type="caution">
    <text evidence="5">The sequence shown here is derived from an EMBL/GenBank/DDBJ whole genome shotgun (WGS) entry which is preliminary data.</text>
</comment>
<feature type="region of interest" description="Disordered" evidence="2">
    <location>
        <begin position="128"/>
        <end position="147"/>
    </location>
</feature>
<accession>A0ABW5LDJ3</accession>
<keyword evidence="3" id="KW-0732">Signal</keyword>
<evidence type="ECO:0000256" key="1">
    <source>
        <dbReference type="PROSITE-ProRule" id="PRU01360"/>
    </source>
</evidence>
<dbReference type="InterPro" id="IPR037066">
    <property type="entry name" value="Plug_dom_sf"/>
</dbReference>
<keyword evidence="1" id="KW-0472">Membrane</keyword>
<reference evidence="6" key="1">
    <citation type="journal article" date="2019" name="Int. J. Syst. Evol. Microbiol.">
        <title>The Global Catalogue of Microorganisms (GCM) 10K type strain sequencing project: providing services to taxonomists for standard genome sequencing and annotation.</title>
        <authorList>
            <consortium name="The Broad Institute Genomics Platform"/>
            <consortium name="The Broad Institute Genome Sequencing Center for Infectious Disease"/>
            <person name="Wu L."/>
            <person name="Ma J."/>
        </authorList>
    </citation>
    <scope>NUCLEOTIDE SEQUENCE [LARGE SCALE GENOMIC DNA]</scope>
    <source>
        <strain evidence="6">KCTC 52274</strain>
    </source>
</reference>
<keyword evidence="1" id="KW-1134">Transmembrane beta strand</keyword>
<organism evidence="5 6">
    <name type="scientific">Aquimarina rubra</name>
    <dbReference type="NCBI Taxonomy" id="1920033"/>
    <lineage>
        <taxon>Bacteria</taxon>
        <taxon>Pseudomonadati</taxon>
        <taxon>Bacteroidota</taxon>
        <taxon>Flavobacteriia</taxon>
        <taxon>Flavobacteriales</taxon>
        <taxon>Flavobacteriaceae</taxon>
        <taxon>Aquimarina</taxon>
    </lineage>
</organism>
<dbReference type="Pfam" id="PF12450">
    <property type="entry name" value="vWF_A"/>
    <property type="match status" value="1"/>
</dbReference>
<sequence>MKSLHYCMLLFFFTGIAVAQQITISGTVTDIATSDPIPGVNIFVKNSNTGTQTDFDGNYSIESKVGDILSFSFIGYETKEITVKKDSSIINVTMSIAAGELEEVVVVAQCIQRKQTLLGYAVSTITSESRRSTRAERRRARKERKKSITNLNRTLSGKVAGVSISNGVGSMNSNSSVRIRGANSMSASEQPLYIIDGVPLDKKDIAKIQQIDPAKIADVKVLKDKKATSLYGSRAVHGCIIITTHQGNYKIENNESYEEIVENSFEKVQTSPLSTFSIDVDKASYSNIRRMINNGQQIPADAVKVEEMINYFEYDYQQPTGDHPFAIHTEYGKTPWNKETQLVKIGLKGKEIPQEAIPASNLVFLLDVSGSMNQANKLPLLKRAFKLLVNQLREKDKVSIVVYAGAAGMVLKPTSGAHKNEINQALDNLSAGGSTAGGAGIQLAYKIAQDNFIENGNNRVILATDGDFNVGMSSDKDMKTLIEEKRKSGVFLTCLGFGMYNYKDSKLETLADKGNGNHAYIDTMQEAQRVLGKEFGGTLYTIAKDVKIQVEFNPAKVQAYRLVGYENRLLADEDFVDDTKDAGELGSGHTVTALYEVIPVGVKSNYLKHIPDLKYTDAQISKNYGDELLTVKFRYKRPQESKSIEMVHILKTKESIVTKDFNFAASVAWFGMKIRNSKYITNRDINDIIALAEKNRSKDNQGYRAEFIRLMNSYQVM</sequence>
<dbReference type="Gene3D" id="2.60.40.1120">
    <property type="entry name" value="Carboxypeptidase-like, regulatory domain"/>
    <property type="match status" value="1"/>
</dbReference>